<organism evidence="2 3">
    <name type="scientific">Candidatus Nitrospira inopinata</name>
    <dbReference type="NCBI Taxonomy" id="1715989"/>
    <lineage>
        <taxon>Bacteria</taxon>
        <taxon>Pseudomonadati</taxon>
        <taxon>Nitrospirota</taxon>
        <taxon>Nitrospiria</taxon>
        <taxon>Nitrospirales</taxon>
        <taxon>Nitrospiraceae</taxon>
        <taxon>Nitrospira</taxon>
    </lineage>
</organism>
<name>A0A0S4KTA3_9BACT</name>
<sequence>MNGTRSPRLLTHDERKAAEAAFAGRPCDPRWSESAKRVYDGLIQAMPLSPNVMDETPSQEPTGIQNGDVERSPASLSTESPSTEVAGKSSAVEPSTTAEDQDSPSVPQTMTDRQQALELGWLIDVSEEAQKLGFTFPVTVTRSLWEAGIAPDHLLKEESARRLRDVLMAFRLRLVGHTTLTPLLYFPAMLAFPPGAVPQPILLSALIQGNDQHGPVATLLLPHEVSMTVLPLN</sequence>
<feature type="compositionally biased region" description="Polar residues" evidence="1">
    <location>
        <begin position="92"/>
        <end position="110"/>
    </location>
</feature>
<feature type="compositionally biased region" description="Polar residues" evidence="1">
    <location>
        <begin position="74"/>
        <end position="83"/>
    </location>
</feature>
<protein>
    <submittedName>
        <fullName evidence="2">Uncharacterized protein</fullName>
    </submittedName>
</protein>
<feature type="compositionally biased region" description="Polar residues" evidence="1">
    <location>
        <begin position="56"/>
        <end position="65"/>
    </location>
</feature>
<gene>
    <name evidence="2" type="ORF">NITINOP_2619</name>
</gene>
<dbReference type="RefSeq" id="WP_062486188.1">
    <property type="nucleotide sequence ID" value="NZ_LN885086.1"/>
</dbReference>
<proteinExistence type="predicted"/>
<feature type="region of interest" description="Disordered" evidence="1">
    <location>
        <begin position="48"/>
        <end position="110"/>
    </location>
</feature>
<dbReference type="KEGG" id="nio:NITINOP_2619"/>
<dbReference type="STRING" id="1715989.NITINOP_2619"/>
<dbReference type="Proteomes" id="UP000066284">
    <property type="component" value="Chromosome 1"/>
</dbReference>
<keyword evidence="3" id="KW-1185">Reference proteome</keyword>
<dbReference type="EMBL" id="LN885086">
    <property type="protein sequence ID" value="CUQ67591.1"/>
    <property type="molecule type" value="Genomic_DNA"/>
</dbReference>
<evidence type="ECO:0000313" key="2">
    <source>
        <dbReference type="EMBL" id="CUQ67591.1"/>
    </source>
</evidence>
<accession>A0A0S4KTA3</accession>
<dbReference type="AlphaFoldDB" id="A0A0S4KTA3"/>
<dbReference type="OrthoDB" id="9785764at2"/>
<evidence type="ECO:0000313" key="3">
    <source>
        <dbReference type="Proteomes" id="UP000066284"/>
    </source>
</evidence>
<evidence type="ECO:0000256" key="1">
    <source>
        <dbReference type="SAM" id="MobiDB-lite"/>
    </source>
</evidence>
<reference evidence="3" key="1">
    <citation type="submission" date="2015-09" db="EMBL/GenBank/DDBJ databases">
        <authorList>
            <person name="Daims H."/>
        </authorList>
    </citation>
    <scope>NUCLEOTIDE SEQUENCE [LARGE SCALE GENOMIC DNA]</scope>
</reference>